<evidence type="ECO:0000256" key="2">
    <source>
        <dbReference type="ARBA" id="ARBA00023125"/>
    </source>
</evidence>
<dbReference type="OrthoDB" id="8433438at2"/>
<proteinExistence type="predicted"/>
<sequence>MAVVRDLKAFAALAGVSTATASRALSGTGRVSVDTRARINQLADELGYRPNLVARNLRLQCTRTIGVLVPLGHERTQHLSDPFFSTMTGFLADELAERGYDLLLSRILPRDERWLDDYVGSGRVDGIIIVGHSDQYDVIEEVSRRYQPMVAWGGVLEGQHHCSVGSDNRKGGWMAARHLIAQGCRTVAFAGPIQGHEFGERLAGVRQALDEAGLGAGMSVLPVRFEPSAAYADIRDWLGAAPDLPDGIVAGADVTAIGALRALTEAGVRVPQDVRVMGYDGLPIGEHFAPSLSTIDQNLRLGARLMTEMVIARLGGEDTQSQLIEPRLVQRESA</sequence>
<dbReference type="PROSITE" id="PS50932">
    <property type="entry name" value="HTH_LACI_2"/>
    <property type="match status" value="1"/>
</dbReference>
<dbReference type="Proteomes" id="UP000032300">
    <property type="component" value="Chromosome"/>
</dbReference>
<dbReference type="RefSeq" id="WP_044332706.1">
    <property type="nucleotide sequence ID" value="NZ_CP010836.1"/>
</dbReference>
<dbReference type="PANTHER" id="PTHR30146:SF120">
    <property type="entry name" value="ALANINE RACEMASE"/>
    <property type="match status" value="1"/>
</dbReference>
<dbReference type="Gene3D" id="3.40.50.2300">
    <property type="match status" value="2"/>
</dbReference>
<dbReference type="CDD" id="cd01392">
    <property type="entry name" value="HTH_LacI"/>
    <property type="match status" value="1"/>
</dbReference>
<evidence type="ECO:0000259" key="4">
    <source>
        <dbReference type="PROSITE" id="PS50932"/>
    </source>
</evidence>
<evidence type="ECO:0000256" key="3">
    <source>
        <dbReference type="ARBA" id="ARBA00023163"/>
    </source>
</evidence>
<dbReference type="KEGG" id="sphi:TS85_12985"/>
<dbReference type="GO" id="GO:0000976">
    <property type="term" value="F:transcription cis-regulatory region binding"/>
    <property type="evidence" value="ECO:0007669"/>
    <property type="project" value="TreeGrafter"/>
</dbReference>
<protein>
    <submittedName>
        <fullName evidence="5">LacI family transcriptional regulator</fullName>
    </submittedName>
</protein>
<evidence type="ECO:0000313" key="5">
    <source>
        <dbReference type="EMBL" id="AJP72500.1"/>
    </source>
</evidence>
<dbReference type="EMBL" id="CP010836">
    <property type="protein sequence ID" value="AJP72500.1"/>
    <property type="molecule type" value="Genomic_DNA"/>
</dbReference>
<feature type="domain" description="HTH lacI-type" evidence="4">
    <location>
        <begin position="7"/>
        <end position="59"/>
    </location>
</feature>
<dbReference type="InterPro" id="IPR028082">
    <property type="entry name" value="Peripla_BP_I"/>
</dbReference>
<dbReference type="AlphaFoldDB" id="A0A7U4LFJ7"/>
<name>A0A7U4LFJ7_9SPHN</name>
<keyword evidence="6" id="KW-1185">Reference proteome</keyword>
<keyword evidence="1" id="KW-0805">Transcription regulation</keyword>
<dbReference type="Pfam" id="PF13377">
    <property type="entry name" value="Peripla_BP_3"/>
    <property type="match status" value="1"/>
</dbReference>
<keyword evidence="3" id="KW-0804">Transcription</keyword>
<dbReference type="InterPro" id="IPR046335">
    <property type="entry name" value="LacI/GalR-like_sensor"/>
</dbReference>
<keyword evidence="2" id="KW-0238">DNA-binding</keyword>
<dbReference type="SUPFAM" id="SSF53822">
    <property type="entry name" value="Periplasmic binding protein-like I"/>
    <property type="match status" value="1"/>
</dbReference>
<reference evidence="5 6" key="2">
    <citation type="submission" date="2015-02" db="EMBL/GenBank/DDBJ databases">
        <title>The complete genome of Sphingomonas hengshuiensis sp. WHSC-8 isolated from soil of Hengshui Lake.</title>
        <authorList>
            <person name="Wei S."/>
            <person name="Guo J."/>
            <person name="Su C."/>
            <person name="Wu R."/>
            <person name="Zhang Z."/>
            <person name="Liang K."/>
            <person name="Li H."/>
            <person name="Wang T."/>
            <person name="Liu H."/>
            <person name="Zhang C."/>
            <person name="Li Z."/>
            <person name="Wang Q."/>
            <person name="Meng J."/>
        </authorList>
    </citation>
    <scope>NUCLEOTIDE SEQUENCE [LARGE SCALE GENOMIC DNA]</scope>
    <source>
        <strain evidence="5 6">WHSC-8</strain>
    </source>
</reference>
<dbReference type="SMART" id="SM00354">
    <property type="entry name" value="HTH_LACI"/>
    <property type="match status" value="1"/>
</dbReference>
<evidence type="ECO:0000313" key="6">
    <source>
        <dbReference type="Proteomes" id="UP000032300"/>
    </source>
</evidence>
<dbReference type="SUPFAM" id="SSF47413">
    <property type="entry name" value="lambda repressor-like DNA-binding domains"/>
    <property type="match status" value="1"/>
</dbReference>
<dbReference type="Gene3D" id="1.10.260.40">
    <property type="entry name" value="lambda repressor-like DNA-binding domains"/>
    <property type="match status" value="1"/>
</dbReference>
<gene>
    <name evidence="5" type="ORF">TS85_12985</name>
</gene>
<dbReference type="InterPro" id="IPR010982">
    <property type="entry name" value="Lambda_DNA-bd_dom_sf"/>
</dbReference>
<reference evidence="5 6" key="1">
    <citation type="journal article" date="2015" name="Int. J. Syst. Evol. Microbiol.">
        <title>Sphingomonas hengshuiensis sp. nov., isolated from lake wetland.</title>
        <authorList>
            <person name="Wei S."/>
            <person name="Wang T."/>
            <person name="Liu H."/>
            <person name="Zhang C."/>
            <person name="Guo J."/>
            <person name="Wang Q."/>
            <person name="Liang K."/>
            <person name="Zhang Z."/>
        </authorList>
    </citation>
    <scope>NUCLEOTIDE SEQUENCE [LARGE SCALE GENOMIC DNA]</scope>
    <source>
        <strain evidence="5 6">WHSC-8</strain>
    </source>
</reference>
<dbReference type="Pfam" id="PF00356">
    <property type="entry name" value="LacI"/>
    <property type="match status" value="1"/>
</dbReference>
<accession>A0A7U4LFJ7</accession>
<organism evidence="5 6">
    <name type="scientific">Sphingomonas hengshuiensis</name>
    <dbReference type="NCBI Taxonomy" id="1609977"/>
    <lineage>
        <taxon>Bacteria</taxon>
        <taxon>Pseudomonadati</taxon>
        <taxon>Pseudomonadota</taxon>
        <taxon>Alphaproteobacteria</taxon>
        <taxon>Sphingomonadales</taxon>
        <taxon>Sphingomonadaceae</taxon>
        <taxon>Sphingomonas</taxon>
    </lineage>
</organism>
<dbReference type="InterPro" id="IPR000843">
    <property type="entry name" value="HTH_LacI"/>
</dbReference>
<dbReference type="GO" id="GO:0003700">
    <property type="term" value="F:DNA-binding transcription factor activity"/>
    <property type="evidence" value="ECO:0007669"/>
    <property type="project" value="TreeGrafter"/>
</dbReference>
<evidence type="ECO:0000256" key="1">
    <source>
        <dbReference type="ARBA" id="ARBA00023015"/>
    </source>
</evidence>
<dbReference type="PANTHER" id="PTHR30146">
    <property type="entry name" value="LACI-RELATED TRANSCRIPTIONAL REPRESSOR"/>
    <property type="match status" value="1"/>
</dbReference>